<reference evidence="1 2" key="1">
    <citation type="submission" date="2012-05" db="EMBL/GenBank/DDBJ databases">
        <title>Recombination and specialization in a pathogen metapopulation.</title>
        <authorList>
            <person name="Gardiner A."/>
            <person name="Kemen E."/>
            <person name="Schultz-Larsen T."/>
            <person name="MacLean D."/>
            <person name="Van Oosterhout C."/>
            <person name="Jones J.D.G."/>
        </authorList>
    </citation>
    <scope>NUCLEOTIDE SEQUENCE [LARGE SCALE GENOMIC DNA]</scope>
    <source>
        <strain evidence="1 2">Ac Nc2</strain>
    </source>
</reference>
<gene>
    <name evidence="1" type="ORF">BN9_114290</name>
</gene>
<sequence length="160" mass="18403">MAGVEIDSVREIRRIKFLLMEHGLQTEIYDTPIYIRCYHQACSFSAFSLLLWFQYQRSVFELLLSLPTPKAESTSRNGVCRRLLLYKILTPTLSNARKSDNLQIASSFLPSKRNDSSDRTTFSFCVRHLKLPIISLPLSVSSVHLYKVTIAPKGWSCYNH</sequence>
<evidence type="ECO:0000313" key="1">
    <source>
        <dbReference type="EMBL" id="CCI10738.1"/>
    </source>
</evidence>
<dbReference type="EMBL" id="CAIX01000369">
    <property type="protein sequence ID" value="CCI10738.1"/>
    <property type="molecule type" value="Genomic_DNA"/>
</dbReference>
<proteinExistence type="predicted"/>
<organism evidence="1 2">
    <name type="scientific">Albugo candida</name>
    <dbReference type="NCBI Taxonomy" id="65357"/>
    <lineage>
        <taxon>Eukaryota</taxon>
        <taxon>Sar</taxon>
        <taxon>Stramenopiles</taxon>
        <taxon>Oomycota</taxon>
        <taxon>Peronosporomycetes</taxon>
        <taxon>Albuginales</taxon>
        <taxon>Albuginaceae</taxon>
        <taxon>Albugo</taxon>
    </lineage>
</organism>
<comment type="caution">
    <text evidence="1">The sequence shown here is derived from an EMBL/GenBank/DDBJ whole genome shotgun (WGS) entry which is preliminary data.</text>
</comment>
<keyword evidence="2" id="KW-1185">Reference proteome</keyword>
<name>A0A024FUA3_9STRA</name>
<dbReference type="InParanoid" id="A0A024FUA3"/>
<dbReference type="AlphaFoldDB" id="A0A024FUA3"/>
<evidence type="ECO:0000313" key="2">
    <source>
        <dbReference type="Proteomes" id="UP000053237"/>
    </source>
</evidence>
<accession>A0A024FUA3</accession>
<protein>
    <submittedName>
        <fullName evidence="1">Uncharacterized protein</fullName>
    </submittedName>
</protein>
<dbReference type="Proteomes" id="UP000053237">
    <property type="component" value="Unassembled WGS sequence"/>
</dbReference>